<dbReference type="AlphaFoldDB" id="A0A2G6E141"/>
<reference evidence="2 3" key="1">
    <citation type="submission" date="2017-10" db="EMBL/GenBank/DDBJ databases">
        <title>Novel microbial diversity and functional potential in the marine mammal oral microbiome.</title>
        <authorList>
            <person name="Dudek N.K."/>
            <person name="Sun C.L."/>
            <person name="Burstein D."/>
            <person name="Kantor R.S."/>
            <person name="Aliaga Goltsman D.S."/>
            <person name="Bik E.M."/>
            <person name="Thomas B.C."/>
            <person name="Banfield J.F."/>
            <person name="Relman D.A."/>
        </authorList>
    </citation>
    <scope>NUCLEOTIDE SEQUENCE [LARGE SCALE GENOMIC DNA]</scope>
    <source>
        <strain evidence="2">DOLZORAL124_49_17</strain>
    </source>
</reference>
<dbReference type="EMBL" id="PDPS01000043">
    <property type="protein sequence ID" value="PID55796.1"/>
    <property type="molecule type" value="Genomic_DNA"/>
</dbReference>
<evidence type="ECO:0008006" key="4">
    <source>
        <dbReference type="Google" id="ProtNLM"/>
    </source>
</evidence>
<evidence type="ECO:0000313" key="3">
    <source>
        <dbReference type="Proteomes" id="UP000229740"/>
    </source>
</evidence>
<accession>A0A2G6E141</accession>
<proteinExistence type="predicted"/>
<organism evidence="2 3">
    <name type="scientific">candidate division KSB3 bacterium</name>
    <dbReference type="NCBI Taxonomy" id="2044937"/>
    <lineage>
        <taxon>Bacteria</taxon>
        <taxon>candidate division KSB3</taxon>
    </lineage>
</organism>
<protein>
    <recommendedName>
        <fullName evidence="4">DUF1844 domain-containing protein</fullName>
    </recommendedName>
</protein>
<feature type="region of interest" description="Disordered" evidence="1">
    <location>
        <begin position="55"/>
        <end position="82"/>
    </location>
</feature>
<dbReference type="Proteomes" id="UP000229740">
    <property type="component" value="Unassembled WGS sequence"/>
</dbReference>
<evidence type="ECO:0000313" key="2">
    <source>
        <dbReference type="EMBL" id="PID55796.1"/>
    </source>
</evidence>
<name>A0A2G6E141_9BACT</name>
<dbReference type="InterPro" id="IPR014995">
    <property type="entry name" value="DUF1844"/>
</dbReference>
<dbReference type="Pfam" id="PF08899">
    <property type="entry name" value="DUF1844"/>
    <property type="match status" value="1"/>
</dbReference>
<sequence length="126" mass="15204">MKKIFLDFHRNFCRSSLYENLRIRDEICTYERCVIFWKIRPVSWRGNNDGRIRKETECQRNRRGIAREPASSPQEEHRGKDQVQAQYHINLLGILRETTRGNLSQEEEQALEQMLYELRMNYVQAV</sequence>
<evidence type="ECO:0000256" key="1">
    <source>
        <dbReference type="SAM" id="MobiDB-lite"/>
    </source>
</evidence>
<gene>
    <name evidence="2" type="ORF">CSB45_14380</name>
</gene>
<comment type="caution">
    <text evidence="2">The sequence shown here is derived from an EMBL/GenBank/DDBJ whole genome shotgun (WGS) entry which is preliminary data.</text>
</comment>